<proteinExistence type="inferred from homology"/>
<evidence type="ECO:0000256" key="2">
    <source>
        <dbReference type="ARBA" id="ARBA00005928"/>
    </source>
</evidence>
<evidence type="ECO:0000256" key="1">
    <source>
        <dbReference type="ARBA" id="ARBA00004141"/>
    </source>
</evidence>
<keyword evidence="6 10" id="KW-1133">Transmembrane helix</keyword>
<dbReference type="SUPFAM" id="SSF51735">
    <property type="entry name" value="NAD(P)-binding Rossmann-fold domains"/>
    <property type="match status" value="1"/>
</dbReference>
<comment type="catalytic activity">
    <reaction evidence="9 10">
        <text>a long-chain fatty acyl-CoA + 2 NADPH + 2 H(+) = a long-chain primary fatty alcohol + 2 NADP(+) + CoA</text>
        <dbReference type="Rhea" id="RHEA:52716"/>
        <dbReference type="ChEBI" id="CHEBI:15378"/>
        <dbReference type="ChEBI" id="CHEBI:57287"/>
        <dbReference type="ChEBI" id="CHEBI:57783"/>
        <dbReference type="ChEBI" id="CHEBI:58349"/>
        <dbReference type="ChEBI" id="CHEBI:77396"/>
        <dbReference type="ChEBI" id="CHEBI:83139"/>
        <dbReference type="EC" id="1.2.1.84"/>
    </reaction>
</comment>
<gene>
    <name evidence="13" type="ORF">BEMITA_LOCUS3378</name>
</gene>
<reference evidence="13" key="1">
    <citation type="submission" date="2021-12" db="EMBL/GenBank/DDBJ databases">
        <authorList>
            <person name="King R."/>
        </authorList>
    </citation>
    <scope>NUCLEOTIDE SEQUENCE</scope>
</reference>
<feature type="transmembrane region" description="Helical" evidence="10">
    <location>
        <begin position="514"/>
        <end position="532"/>
    </location>
</feature>
<dbReference type="Pfam" id="PF07993">
    <property type="entry name" value="NAD_binding_4"/>
    <property type="match status" value="1"/>
</dbReference>
<evidence type="ECO:0000256" key="5">
    <source>
        <dbReference type="ARBA" id="ARBA00022857"/>
    </source>
</evidence>
<dbReference type="Proteomes" id="UP001152759">
    <property type="component" value="Chromosome 2"/>
</dbReference>
<name>A0A9P0A661_BEMTA</name>
<sequence>MVYCFPDVIERICKNGDEEEPEELFPPPERACASAPSVIQKFYEGTSVFVTGGTGFVGMALVEKLLRSCPGIKNIFLLVRAFKGKSAEERAKEMFSNPLFGPLLSHHPKIIEKVIVVPGDVGKDGLGISPSDMKLLKDEVNIIFNVAATVRFDEPIKEAFYINVISLKTILALAKSMSNLKAFVHTSTAFSHCHHSSRLIQEKFYPTPYTESQIETLLNSTDDYTVGCLSRLILGSIPNAYALTKAMGEEVAQKEMSELPIAIYRPSIVMNSNKEPLRGWNCSFQGAGALFLGIGLGILRAIYVNATKQAEIVPVDKCASALVAIPWHLHESRKKKGNLTPIYNHVNNRFPVTWGQTYSYLLYHIRSQKLASKFQVWVMRTSFESNRFLYNLKFFLYHLLPLPFLTMVERLQNQPARLHKIYLKMALLGNVLSDFTQNNWNFEDSNIQRLWASMSVPDRHLFDLEISNNLDWFTYFSCISKGYGLYVMKETWTDLERSRKKFHTILMLDKMLQFFIKAITIYLVYFAGALLYRRFNHALAGVWIQN</sequence>
<dbReference type="KEGG" id="btab:109032834"/>
<comment type="function">
    <text evidence="10">Catalyzes the reduction of fatty acyl-CoA to fatty alcohols.</text>
</comment>
<dbReference type="FunFam" id="3.40.50.720:FF:000143">
    <property type="entry name" value="Fatty acyl-CoA reductase"/>
    <property type="match status" value="1"/>
</dbReference>
<evidence type="ECO:0000313" key="13">
    <source>
        <dbReference type="EMBL" id="CAH0383995.1"/>
    </source>
</evidence>
<evidence type="ECO:0000259" key="11">
    <source>
        <dbReference type="Pfam" id="PF03015"/>
    </source>
</evidence>
<evidence type="ECO:0000313" key="14">
    <source>
        <dbReference type="Proteomes" id="UP001152759"/>
    </source>
</evidence>
<dbReference type="InterPro" id="IPR026055">
    <property type="entry name" value="FAR"/>
</dbReference>
<dbReference type="InterPro" id="IPR013120">
    <property type="entry name" value="FAR_NAD-bd"/>
</dbReference>
<dbReference type="GO" id="GO:0102965">
    <property type="term" value="F:alcohol-forming long-chain fatty acyl-CoA reductase activity"/>
    <property type="evidence" value="ECO:0007669"/>
    <property type="project" value="UniProtKB-EC"/>
</dbReference>
<organism evidence="13 14">
    <name type="scientific">Bemisia tabaci</name>
    <name type="common">Sweetpotato whitefly</name>
    <name type="synonym">Aleurodes tabaci</name>
    <dbReference type="NCBI Taxonomy" id="7038"/>
    <lineage>
        <taxon>Eukaryota</taxon>
        <taxon>Metazoa</taxon>
        <taxon>Ecdysozoa</taxon>
        <taxon>Arthropoda</taxon>
        <taxon>Hexapoda</taxon>
        <taxon>Insecta</taxon>
        <taxon>Pterygota</taxon>
        <taxon>Neoptera</taxon>
        <taxon>Paraneoptera</taxon>
        <taxon>Hemiptera</taxon>
        <taxon>Sternorrhyncha</taxon>
        <taxon>Aleyrodoidea</taxon>
        <taxon>Aleyrodidae</taxon>
        <taxon>Aleyrodinae</taxon>
        <taxon>Bemisia</taxon>
    </lineage>
</organism>
<dbReference type="GO" id="GO:0080019">
    <property type="term" value="F:alcohol-forming very long-chain fatty acyl-CoA reductase activity"/>
    <property type="evidence" value="ECO:0007669"/>
    <property type="project" value="InterPro"/>
</dbReference>
<keyword evidence="7 10" id="KW-0443">Lipid metabolism</keyword>
<dbReference type="InterPro" id="IPR036291">
    <property type="entry name" value="NAD(P)-bd_dom_sf"/>
</dbReference>
<dbReference type="CDD" id="cd09071">
    <property type="entry name" value="FAR_C"/>
    <property type="match status" value="1"/>
</dbReference>
<dbReference type="AlphaFoldDB" id="A0A9P0A661"/>
<keyword evidence="14" id="KW-1185">Reference proteome</keyword>
<evidence type="ECO:0000256" key="10">
    <source>
        <dbReference type="RuleBase" id="RU363097"/>
    </source>
</evidence>
<evidence type="ECO:0000259" key="12">
    <source>
        <dbReference type="Pfam" id="PF07993"/>
    </source>
</evidence>
<protein>
    <recommendedName>
        <fullName evidence="10">Fatty acyl-CoA reductase</fullName>
        <ecNumber evidence="10">1.2.1.84</ecNumber>
    </recommendedName>
</protein>
<accession>A0A9P0A661</accession>
<evidence type="ECO:0000256" key="7">
    <source>
        <dbReference type="ARBA" id="ARBA00023098"/>
    </source>
</evidence>
<dbReference type="InterPro" id="IPR033640">
    <property type="entry name" value="FAR_C"/>
</dbReference>
<keyword evidence="10" id="KW-0560">Oxidoreductase</keyword>
<dbReference type="CDD" id="cd05236">
    <property type="entry name" value="FAR-N_SDR_e"/>
    <property type="match status" value="1"/>
</dbReference>
<dbReference type="PANTHER" id="PTHR11011:SF60">
    <property type="entry name" value="FATTY ACYL-COA REDUCTASE-RELATED"/>
    <property type="match status" value="1"/>
</dbReference>
<dbReference type="Pfam" id="PF03015">
    <property type="entry name" value="Sterile"/>
    <property type="match status" value="1"/>
</dbReference>
<dbReference type="GO" id="GO:0005777">
    <property type="term" value="C:peroxisome"/>
    <property type="evidence" value="ECO:0007669"/>
    <property type="project" value="TreeGrafter"/>
</dbReference>
<keyword evidence="8 10" id="KW-0472">Membrane</keyword>
<dbReference type="PANTHER" id="PTHR11011">
    <property type="entry name" value="MALE STERILITY PROTEIN 2-RELATED"/>
    <property type="match status" value="1"/>
</dbReference>
<evidence type="ECO:0000256" key="6">
    <source>
        <dbReference type="ARBA" id="ARBA00022989"/>
    </source>
</evidence>
<dbReference type="EC" id="1.2.1.84" evidence="10"/>
<dbReference type="Gene3D" id="3.40.50.720">
    <property type="entry name" value="NAD(P)-binding Rossmann-like Domain"/>
    <property type="match status" value="1"/>
</dbReference>
<evidence type="ECO:0000256" key="9">
    <source>
        <dbReference type="ARBA" id="ARBA00052530"/>
    </source>
</evidence>
<keyword evidence="5 10" id="KW-0521">NADP</keyword>
<dbReference type="EMBL" id="OU963863">
    <property type="protein sequence ID" value="CAH0383995.1"/>
    <property type="molecule type" value="Genomic_DNA"/>
</dbReference>
<keyword evidence="3 10" id="KW-0444">Lipid biosynthesis</keyword>
<feature type="domain" description="Thioester reductase (TE)" evidence="12">
    <location>
        <begin position="50"/>
        <end position="321"/>
    </location>
</feature>
<evidence type="ECO:0000256" key="3">
    <source>
        <dbReference type="ARBA" id="ARBA00022516"/>
    </source>
</evidence>
<dbReference type="GO" id="GO:0016020">
    <property type="term" value="C:membrane"/>
    <property type="evidence" value="ECO:0007669"/>
    <property type="project" value="UniProtKB-SubCell"/>
</dbReference>
<comment type="similarity">
    <text evidence="2 10">Belongs to the fatty acyl-CoA reductase family.</text>
</comment>
<dbReference type="GO" id="GO:0035336">
    <property type="term" value="P:long-chain fatty-acyl-CoA metabolic process"/>
    <property type="evidence" value="ECO:0007669"/>
    <property type="project" value="TreeGrafter"/>
</dbReference>
<feature type="domain" description="Fatty acyl-CoA reductase C-terminal" evidence="11">
    <location>
        <begin position="397"/>
        <end position="490"/>
    </location>
</feature>
<keyword evidence="4 10" id="KW-0812">Transmembrane</keyword>
<comment type="subcellular location">
    <subcellularLocation>
        <location evidence="1">Membrane</location>
        <topology evidence="1">Multi-pass membrane protein</topology>
    </subcellularLocation>
</comment>
<evidence type="ECO:0000256" key="4">
    <source>
        <dbReference type="ARBA" id="ARBA00022692"/>
    </source>
</evidence>
<evidence type="ECO:0000256" key="8">
    <source>
        <dbReference type="ARBA" id="ARBA00023136"/>
    </source>
</evidence>